<gene>
    <name evidence="2" type="ORF">UFOVP1091_8</name>
    <name evidence="3" type="ORF">UFOVP1335_38</name>
    <name evidence="4" type="ORF">UFOVP1445_8</name>
    <name evidence="1" type="ORF">UFOVP914_4</name>
</gene>
<protein>
    <submittedName>
        <fullName evidence="2">Uncharacterized protein</fullName>
    </submittedName>
</protein>
<proteinExistence type="predicted"/>
<evidence type="ECO:0000313" key="3">
    <source>
        <dbReference type="EMBL" id="CAB4199354.1"/>
    </source>
</evidence>
<dbReference type="EMBL" id="LR797033">
    <property type="protein sequence ID" value="CAB4182583.1"/>
    <property type="molecule type" value="Genomic_DNA"/>
</dbReference>
<dbReference type="InterPro" id="IPR056209">
    <property type="entry name" value="SU10_adaptor"/>
</dbReference>
<evidence type="ECO:0000313" key="4">
    <source>
        <dbReference type="EMBL" id="CAB4212392.1"/>
    </source>
</evidence>
<reference evidence="2" key="1">
    <citation type="submission" date="2020-05" db="EMBL/GenBank/DDBJ databases">
        <authorList>
            <person name="Chiriac C."/>
            <person name="Salcher M."/>
            <person name="Ghai R."/>
            <person name="Kavagutti S V."/>
        </authorList>
    </citation>
    <scope>NUCLEOTIDE SEQUENCE</scope>
</reference>
<dbReference type="EMBL" id="LR797381">
    <property type="protein sequence ID" value="CAB4212392.1"/>
    <property type="molecule type" value="Genomic_DNA"/>
</dbReference>
<organism evidence="2">
    <name type="scientific">uncultured Caudovirales phage</name>
    <dbReference type="NCBI Taxonomy" id="2100421"/>
    <lineage>
        <taxon>Viruses</taxon>
        <taxon>Duplodnaviria</taxon>
        <taxon>Heunggongvirae</taxon>
        <taxon>Uroviricota</taxon>
        <taxon>Caudoviricetes</taxon>
        <taxon>Peduoviridae</taxon>
        <taxon>Maltschvirus</taxon>
        <taxon>Maltschvirus maltsch</taxon>
    </lineage>
</organism>
<evidence type="ECO:0000313" key="2">
    <source>
        <dbReference type="EMBL" id="CAB4182583.1"/>
    </source>
</evidence>
<evidence type="ECO:0000313" key="1">
    <source>
        <dbReference type="EMBL" id="CAB4171173.1"/>
    </source>
</evidence>
<name>A0A6J5QE97_9CAUD</name>
<dbReference type="EMBL" id="LR796864">
    <property type="protein sequence ID" value="CAB4171173.1"/>
    <property type="molecule type" value="Genomic_DNA"/>
</dbReference>
<accession>A0A6J5QE97</accession>
<dbReference type="Pfam" id="PF24175">
    <property type="entry name" value="SU10_adaptor"/>
    <property type="match status" value="1"/>
</dbReference>
<dbReference type="EMBL" id="LR797281">
    <property type="protein sequence ID" value="CAB4199354.1"/>
    <property type="molecule type" value="Genomic_DNA"/>
</dbReference>
<sequence>MAMSLTDVRLMVRNISDLDTTDLPNSVLDDFVKEAFQRIIVLERRWPKYQETYTFNTVANQRAYTIATIGDIREVISLVDTSTSGSRLTMIPYDNAEEIWLGNTDVASRPYFYALWDSALHLYAKPDAVYAITVRAYRNPLYTWLTTITNPIDCDEWFHILLVYFVLSRVYQRQEDPELSQMYLKSFEEGVAMARRDLMKTPSARPMLLSGGRQYPTMRRWLQTLGATLGT</sequence>